<evidence type="ECO:0000313" key="3">
    <source>
        <dbReference type="Proteomes" id="UP001212997"/>
    </source>
</evidence>
<dbReference type="AlphaFoldDB" id="A0AAD5V8T0"/>
<keyword evidence="1" id="KW-0812">Transmembrane</keyword>
<dbReference type="EMBL" id="JANAWD010000054">
    <property type="protein sequence ID" value="KAJ3489034.1"/>
    <property type="molecule type" value="Genomic_DNA"/>
</dbReference>
<name>A0AAD5V8T0_9APHY</name>
<protein>
    <submittedName>
        <fullName evidence="2">Uncharacterized protein</fullName>
    </submittedName>
</protein>
<organism evidence="2 3">
    <name type="scientific">Meripilus lineatus</name>
    <dbReference type="NCBI Taxonomy" id="2056292"/>
    <lineage>
        <taxon>Eukaryota</taxon>
        <taxon>Fungi</taxon>
        <taxon>Dikarya</taxon>
        <taxon>Basidiomycota</taxon>
        <taxon>Agaricomycotina</taxon>
        <taxon>Agaricomycetes</taxon>
        <taxon>Polyporales</taxon>
        <taxon>Meripilaceae</taxon>
        <taxon>Meripilus</taxon>
    </lineage>
</organism>
<dbReference type="Proteomes" id="UP001212997">
    <property type="component" value="Unassembled WGS sequence"/>
</dbReference>
<accession>A0AAD5V8T0</accession>
<keyword evidence="1" id="KW-0472">Membrane</keyword>
<evidence type="ECO:0000256" key="1">
    <source>
        <dbReference type="SAM" id="Phobius"/>
    </source>
</evidence>
<keyword evidence="1" id="KW-1133">Transmembrane helix</keyword>
<reference evidence="2" key="1">
    <citation type="submission" date="2022-07" db="EMBL/GenBank/DDBJ databases">
        <title>Genome Sequence of Physisporinus lineatus.</title>
        <authorList>
            <person name="Buettner E."/>
        </authorList>
    </citation>
    <scope>NUCLEOTIDE SEQUENCE</scope>
    <source>
        <strain evidence="2">VT162</strain>
    </source>
</reference>
<proteinExistence type="predicted"/>
<keyword evidence="3" id="KW-1185">Reference proteome</keyword>
<feature type="transmembrane region" description="Helical" evidence="1">
    <location>
        <begin position="34"/>
        <end position="54"/>
    </location>
</feature>
<sequence length="159" mass="16729">MNSLPVCRVASIPSTLLWVTFAHAYCFDCLGDGEIAGIVVAVLLLVAILVGAFVRFRRRRAMKRILAYGNSEPTPLETGTTDKVAASTVPGTVITPPPVLSSPQPLATSVQPEYNPYGAQYPVSAGIPYLPNTPGPAPVAPTQPIQNTTPLGYRGAAEV</sequence>
<comment type="caution">
    <text evidence="2">The sequence shown here is derived from an EMBL/GenBank/DDBJ whole genome shotgun (WGS) entry which is preliminary data.</text>
</comment>
<evidence type="ECO:0000313" key="2">
    <source>
        <dbReference type="EMBL" id="KAJ3489034.1"/>
    </source>
</evidence>
<gene>
    <name evidence="2" type="ORF">NLI96_g2417</name>
</gene>